<evidence type="ECO:0000313" key="1">
    <source>
        <dbReference type="Proteomes" id="UP000887563"/>
    </source>
</evidence>
<keyword evidence="1" id="KW-1185">Reference proteome</keyword>
<sequence>MIPIDSGGVVGLKDGRKICSIPESQWDEDLALHCSADYHVNNACSPVLFYDMLTQQ</sequence>
<evidence type="ECO:0000313" key="2">
    <source>
        <dbReference type="WBParaSite" id="Minc3s03178g33051"/>
    </source>
</evidence>
<dbReference type="WBParaSite" id="Minc3s03178g33051">
    <property type="protein sequence ID" value="Minc3s03178g33051"/>
    <property type="gene ID" value="Minc3s03178g33051"/>
</dbReference>
<dbReference type="Gene3D" id="1.10.287.1960">
    <property type="match status" value="1"/>
</dbReference>
<dbReference type="AlphaFoldDB" id="A0A914MYY6"/>
<proteinExistence type="predicted"/>
<organism evidence="1 2">
    <name type="scientific">Meloidogyne incognita</name>
    <name type="common">Southern root-knot nematode worm</name>
    <name type="synonym">Oxyuris incognita</name>
    <dbReference type="NCBI Taxonomy" id="6306"/>
    <lineage>
        <taxon>Eukaryota</taxon>
        <taxon>Metazoa</taxon>
        <taxon>Ecdysozoa</taxon>
        <taxon>Nematoda</taxon>
        <taxon>Chromadorea</taxon>
        <taxon>Rhabditida</taxon>
        <taxon>Tylenchina</taxon>
        <taxon>Tylenchomorpha</taxon>
        <taxon>Tylenchoidea</taxon>
        <taxon>Meloidogynidae</taxon>
        <taxon>Meloidogyninae</taxon>
        <taxon>Meloidogyne</taxon>
        <taxon>Meloidogyne incognita group</taxon>
    </lineage>
</organism>
<name>A0A914MYY6_MELIC</name>
<reference evidence="2" key="1">
    <citation type="submission" date="2022-11" db="UniProtKB">
        <authorList>
            <consortium name="WormBaseParasite"/>
        </authorList>
    </citation>
    <scope>IDENTIFICATION</scope>
</reference>
<protein>
    <submittedName>
        <fullName evidence="2">Uncharacterized protein</fullName>
    </submittedName>
</protein>
<accession>A0A914MYY6</accession>
<dbReference type="Proteomes" id="UP000887563">
    <property type="component" value="Unplaced"/>
</dbReference>